<feature type="region of interest" description="Disordered" evidence="1">
    <location>
        <begin position="93"/>
        <end position="116"/>
    </location>
</feature>
<feature type="compositionally biased region" description="Basic and acidic residues" evidence="1">
    <location>
        <begin position="99"/>
        <end position="114"/>
    </location>
</feature>
<evidence type="ECO:0000313" key="3">
    <source>
        <dbReference type="Proteomes" id="UP001497444"/>
    </source>
</evidence>
<evidence type="ECO:0000256" key="1">
    <source>
        <dbReference type="SAM" id="MobiDB-lite"/>
    </source>
</evidence>
<dbReference type="EMBL" id="OZ020114">
    <property type="protein sequence ID" value="CAK9267091.1"/>
    <property type="molecule type" value="Genomic_DNA"/>
</dbReference>
<keyword evidence="3" id="KW-1185">Reference proteome</keyword>
<name>A0ABP0WLP4_9BRYO</name>
<organism evidence="2 3">
    <name type="scientific">Sphagnum jensenii</name>
    <dbReference type="NCBI Taxonomy" id="128206"/>
    <lineage>
        <taxon>Eukaryota</taxon>
        <taxon>Viridiplantae</taxon>
        <taxon>Streptophyta</taxon>
        <taxon>Embryophyta</taxon>
        <taxon>Bryophyta</taxon>
        <taxon>Sphagnophytina</taxon>
        <taxon>Sphagnopsida</taxon>
        <taxon>Sphagnales</taxon>
        <taxon>Sphagnaceae</taxon>
        <taxon>Sphagnum</taxon>
    </lineage>
</organism>
<gene>
    <name evidence="2" type="ORF">CSSPJE1EN1_LOCUS12569</name>
</gene>
<proteinExistence type="predicted"/>
<protein>
    <submittedName>
        <fullName evidence="2">Uncharacterized protein</fullName>
    </submittedName>
</protein>
<feature type="region of interest" description="Disordered" evidence="1">
    <location>
        <begin position="15"/>
        <end position="77"/>
    </location>
</feature>
<evidence type="ECO:0000313" key="2">
    <source>
        <dbReference type="EMBL" id="CAK9267091.1"/>
    </source>
</evidence>
<accession>A0ABP0WLP4</accession>
<sequence length="181" mass="20713">MNECRLVADRMREAGRCDRSELGKLENSKRLSNEAPAHPISSYEGTPSSRNCLARPEQDPDQYSLEEGTCPGGGCDSERRTRLIELRRPRSLRRIKQSTRREEEKPEAARRATMAERTSPTLNGHFCWKLRRKERRSRIGARPSALRAKITLSRYLRIPPLSSHAQKSYLMPPGKAPCRDV</sequence>
<dbReference type="Proteomes" id="UP001497444">
    <property type="component" value="Chromosome 19"/>
</dbReference>
<feature type="compositionally biased region" description="Basic and acidic residues" evidence="1">
    <location>
        <begin position="15"/>
        <end position="32"/>
    </location>
</feature>
<reference evidence="2" key="1">
    <citation type="submission" date="2024-02" db="EMBL/GenBank/DDBJ databases">
        <authorList>
            <consortium name="ELIXIR-Norway"/>
            <consortium name="Elixir Norway"/>
        </authorList>
    </citation>
    <scope>NUCLEOTIDE SEQUENCE</scope>
</reference>